<dbReference type="GO" id="GO:0042281">
    <property type="term" value="F:dolichyl pyrophosphate Man9GlcNAc2 alpha-1,3-glucosyltransferase activity"/>
    <property type="evidence" value="ECO:0007669"/>
    <property type="project" value="TreeGrafter"/>
</dbReference>
<keyword evidence="5 10" id="KW-0808">Transferase</keyword>
<keyword evidence="8 10" id="KW-1133">Transmembrane helix</keyword>
<comment type="caution">
    <text evidence="12">The sequence shown here is derived from an EMBL/GenBank/DDBJ whole genome shotgun (WGS) entry which is preliminary data.</text>
</comment>
<evidence type="ECO:0000256" key="1">
    <source>
        <dbReference type="ARBA" id="ARBA00004477"/>
    </source>
</evidence>
<dbReference type="EC" id="2.4.1.-" evidence="10"/>
<sequence>MGKLNSKTGNKVSIPQAASSKTKRKTKESSKAKEHTAVKNSQAPFENSPIYDLLQFFEKAPDQWTARYILILTAIILRSAVGLGSFLGQGEKPINGDFEAQRHWMELTIHLPIDKWYFYDPLYWGLDYPPLTAFHLYLFGKLGSLINSDWFKFFSSRGLESSDLKTYMRYTSLISELVIYIPALLGFISIMGKKLNLSRMYQIVISTIILCQPSLILIDHGHFQYNSVMLGLFLFSLVDLIKGNYILASIWFISSINFKQMGLYYAPFIFAYLFSKLFLNYNDLGSEKSLKKLIASFNFKKLIAIGLAVIITSIVIISPFIILPSCTRAETLNVLKQILIRVFPFERGLFEDKVANFWCTTNLVVKYRDIFSIDQLKKITLLSTLVAILPPCLMISYKNIYNPKFSNISLSPVKYLSLIYGFAATSWGFYLFSFLVHEKNVLVPLLPSTLLFIINDKDTISMIQWINNIAAFSLWPLLKKETLVLQYIVVILLSNWLVGGFNLKLSNNIFFPRINWFWNLVIGASYIAVAIVHFVDYFYLPPARYPDLWVILNTTVSFGCFSLFWLWILYQFYKL</sequence>
<evidence type="ECO:0000256" key="10">
    <source>
        <dbReference type="RuleBase" id="RU363110"/>
    </source>
</evidence>
<keyword evidence="4 10" id="KW-0328">Glycosyltransferase</keyword>
<keyword evidence="9 10" id="KW-0472">Membrane</keyword>
<feature type="transmembrane region" description="Helical" evidence="10">
    <location>
        <begin position="302"/>
        <end position="323"/>
    </location>
</feature>
<dbReference type="InterPro" id="IPR004856">
    <property type="entry name" value="Glyco_trans_ALG6/ALG8"/>
</dbReference>
<name>A0A0V1PQR8_9ASCO</name>
<evidence type="ECO:0000256" key="9">
    <source>
        <dbReference type="ARBA" id="ARBA00023136"/>
    </source>
</evidence>
<evidence type="ECO:0000256" key="8">
    <source>
        <dbReference type="ARBA" id="ARBA00022989"/>
    </source>
</evidence>
<keyword evidence="13" id="KW-1185">Reference proteome</keyword>
<feature type="region of interest" description="Disordered" evidence="11">
    <location>
        <begin position="1"/>
        <end position="41"/>
    </location>
</feature>
<comment type="similarity">
    <text evidence="3 10">Belongs to the ALG6/ALG8 glucosyltransferase family.</text>
</comment>
<comment type="subcellular location">
    <subcellularLocation>
        <location evidence="1 10">Endoplasmic reticulum membrane</location>
        <topology evidence="1 10">Multi-pass membrane protein</topology>
    </subcellularLocation>
</comment>
<dbReference type="AlphaFoldDB" id="A0A0V1PQR8"/>
<evidence type="ECO:0000256" key="3">
    <source>
        <dbReference type="ARBA" id="ARBA00008715"/>
    </source>
</evidence>
<dbReference type="RefSeq" id="XP_015464630.1">
    <property type="nucleotide sequence ID" value="XM_015614546.1"/>
</dbReference>
<evidence type="ECO:0000313" key="13">
    <source>
        <dbReference type="Proteomes" id="UP000054251"/>
    </source>
</evidence>
<evidence type="ECO:0000256" key="11">
    <source>
        <dbReference type="SAM" id="MobiDB-lite"/>
    </source>
</evidence>
<dbReference type="PANTHER" id="PTHR12413:SF1">
    <property type="entry name" value="DOLICHYL PYROPHOSPHATE MAN9GLCNAC2 ALPHA-1,3-GLUCOSYLTRANSFERASE"/>
    <property type="match status" value="1"/>
</dbReference>
<evidence type="ECO:0000256" key="6">
    <source>
        <dbReference type="ARBA" id="ARBA00022692"/>
    </source>
</evidence>
<feature type="transmembrane region" description="Helical" evidence="10">
    <location>
        <begin position="551"/>
        <end position="570"/>
    </location>
</feature>
<feature type="compositionally biased region" description="Basic and acidic residues" evidence="11">
    <location>
        <begin position="27"/>
        <end position="37"/>
    </location>
</feature>
<protein>
    <recommendedName>
        <fullName evidence="10">Alpha-1,3-glucosyltransferase</fullName>
        <ecNumber evidence="10">2.4.1.-</ecNumber>
    </recommendedName>
</protein>
<feature type="transmembrane region" description="Helical" evidence="10">
    <location>
        <begin position="379"/>
        <end position="397"/>
    </location>
</feature>
<feature type="transmembrane region" description="Helical" evidence="10">
    <location>
        <begin position="484"/>
        <end position="505"/>
    </location>
</feature>
<dbReference type="GO" id="GO:0005789">
    <property type="term" value="C:endoplasmic reticulum membrane"/>
    <property type="evidence" value="ECO:0007669"/>
    <property type="project" value="UniProtKB-SubCell"/>
</dbReference>
<comment type="pathway">
    <text evidence="2 10">Protein modification; protein glycosylation.</text>
</comment>
<keyword evidence="7 10" id="KW-0256">Endoplasmic reticulum</keyword>
<gene>
    <name evidence="12" type="ORF">AC631_05717</name>
</gene>
<accession>A0A0V1PQR8</accession>
<dbReference type="PANTHER" id="PTHR12413">
    <property type="entry name" value="DOLICHYL GLYCOSYLTRANSFERASE"/>
    <property type="match status" value="1"/>
</dbReference>
<dbReference type="Pfam" id="PF03155">
    <property type="entry name" value="Alg6_Alg8"/>
    <property type="match status" value="1"/>
</dbReference>
<feature type="transmembrane region" description="Helical" evidence="10">
    <location>
        <begin position="167"/>
        <end position="188"/>
    </location>
</feature>
<evidence type="ECO:0000313" key="12">
    <source>
        <dbReference type="EMBL" id="KRZ98527.1"/>
    </source>
</evidence>
<feature type="transmembrane region" description="Helical" evidence="10">
    <location>
        <begin position="230"/>
        <end position="252"/>
    </location>
</feature>
<keyword evidence="6 10" id="KW-0812">Transmembrane</keyword>
<feature type="transmembrane region" description="Helical" evidence="10">
    <location>
        <begin position="418"/>
        <end position="436"/>
    </location>
</feature>
<dbReference type="EMBL" id="LMYN01000261">
    <property type="protein sequence ID" value="KRZ98527.1"/>
    <property type="molecule type" value="Genomic_DNA"/>
</dbReference>
<evidence type="ECO:0000256" key="2">
    <source>
        <dbReference type="ARBA" id="ARBA00004922"/>
    </source>
</evidence>
<dbReference type="OrthoDB" id="5589195at2759"/>
<dbReference type="GeneID" id="26842726"/>
<dbReference type="Proteomes" id="UP000054251">
    <property type="component" value="Unassembled WGS sequence"/>
</dbReference>
<evidence type="ECO:0000256" key="5">
    <source>
        <dbReference type="ARBA" id="ARBA00022679"/>
    </source>
</evidence>
<feature type="transmembrane region" description="Helical" evidence="10">
    <location>
        <begin position="200"/>
        <end position="218"/>
    </location>
</feature>
<feature type="transmembrane region" description="Helical" evidence="10">
    <location>
        <begin position="517"/>
        <end position="539"/>
    </location>
</feature>
<proteinExistence type="inferred from homology"/>
<evidence type="ECO:0000256" key="4">
    <source>
        <dbReference type="ARBA" id="ARBA00022676"/>
    </source>
</evidence>
<dbReference type="UniPathway" id="UPA00378"/>
<feature type="compositionally biased region" description="Polar residues" evidence="11">
    <location>
        <begin position="1"/>
        <end position="13"/>
    </location>
</feature>
<reference evidence="12 13" key="1">
    <citation type="submission" date="2015-11" db="EMBL/GenBank/DDBJ databases">
        <title>The genome of Debaryomyces fabryi.</title>
        <authorList>
            <person name="Tafer H."/>
            <person name="Lopandic K."/>
        </authorList>
    </citation>
    <scope>NUCLEOTIDE SEQUENCE [LARGE SCALE GENOMIC DNA]</scope>
    <source>
        <strain evidence="12 13">CBS 789</strain>
    </source>
</reference>
<feature type="transmembrane region" description="Helical" evidence="10">
    <location>
        <begin position="264"/>
        <end position="281"/>
    </location>
</feature>
<evidence type="ECO:0000256" key="7">
    <source>
        <dbReference type="ARBA" id="ARBA00022824"/>
    </source>
</evidence>
<organism evidence="12 13">
    <name type="scientific">Debaryomyces fabryi</name>
    <dbReference type="NCBI Taxonomy" id="58627"/>
    <lineage>
        <taxon>Eukaryota</taxon>
        <taxon>Fungi</taxon>
        <taxon>Dikarya</taxon>
        <taxon>Ascomycota</taxon>
        <taxon>Saccharomycotina</taxon>
        <taxon>Pichiomycetes</taxon>
        <taxon>Debaryomycetaceae</taxon>
        <taxon>Debaryomyces</taxon>
    </lineage>
</organism>